<sequence length="705" mass="79516">MTRSMGDEMRMKEDDTRRDGTSAEKGEAEEPLKESAEGGCPLCLLLWKRLLRVASETLLLDSHETPVDVWAVPDTRNLKGFGLETINFRPPDEGRMLWVACRRSAVAKTDPRKHLGEFSQSNSVSGGNADVAKWHRGLDNGDVYGNLWLSIDSGKFKSLTFAASQVHRLSDVEVTDYTTEEVLSLVETKLEPTCEEQCKFGARWLAACHKTHPHCAPIEDTLLPSRLIDVGPMNGSQDPRLYLPTKGQRGRYLALSYCWGQSQPLVTTTENIDARVQNIPFSKLPTTIRDAVMITRAFNVRYLWVDALCIIQDSTEDWQHESSKMHLIYRRATITIAAGAARSSDQGIFARRYGIEAPLFRMGLLRTLNKAPKSMTVTLPRPRSEEPLGSRAWTLQESITAPRIFYFGTNQMHFTCPAQMTYEDGTIQNDHWKPNVTCEDWYRIVDMYTERNLSHASDKLPALSGLAHLAYESESQRVAGRFDATEYVAGLWRRHLAQNLCWARACGWLLTSPFLRRPAVYRAPSWSWASLDGSVASSHATYHDSCPVMAFEILEVWTQLASPDPFGAVCDGQLVLRAGIRKARCGSVDLMPMRAKDKTDFSCSMPSKLRPLPGIRELLFPETGPQRMGFCVFDTHVPDDQAFWCLQAYNETTFASGLLLLPLFDRGHNVFERIGIYRKSLGHFAPVPWSPEYDSGFEKRDVTII</sequence>
<protein>
    <recommendedName>
        <fullName evidence="2">Heterokaryon incompatibility domain-containing protein</fullName>
    </recommendedName>
</protein>
<accession>A0AAD9Z9L0</accession>
<feature type="domain" description="Heterokaryon incompatibility" evidence="2">
    <location>
        <begin position="252"/>
        <end position="397"/>
    </location>
</feature>
<dbReference type="PANTHER" id="PTHR33112">
    <property type="entry name" value="DOMAIN PROTEIN, PUTATIVE-RELATED"/>
    <property type="match status" value="1"/>
</dbReference>
<dbReference type="AlphaFoldDB" id="A0AAD9Z9L0"/>
<evidence type="ECO:0000313" key="4">
    <source>
        <dbReference type="Proteomes" id="UP001276659"/>
    </source>
</evidence>
<reference evidence="3" key="1">
    <citation type="submission" date="2022-11" db="EMBL/GenBank/DDBJ databases">
        <title>Chromosomal genome sequence assembly and mating type (MAT) locus characterization of the leprose asexual lichenized fungus Lepraria neglecta (Nyl.) Erichsen.</title>
        <authorList>
            <person name="Allen J.L."/>
            <person name="Pfeffer B."/>
        </authorList>
    </citation>
    <scope>NUCLEOTIDE SEQUENCE</scope>
    <source>
        <strain evidence="3">Allen 5258</strain>
    </source>
</reference>
<name>A0AAD9Z9L0_9LECA</name>
<keyword evidence="4" id="KW-1185">Reference proteome</keyword>
<evidence type="ECO:0000256" key="1">
    <source>
        <dbReference type="SAM" id="MobiDB-lite"/>
    </source>
</evidence>
<gene>
    <name evidence="3" type="ORF">OEA41_004097</name>
</gene>
<dbReference type="EMBL" id="JASNWA010000008">
    <property type="protein sequence ID" value="KAK3172013.1"/>
    <property type="molecule type" value="Genomic_DNA"/>
</dbReference>
<proteinExistence type="predicted"/>
<comment type="caution">
    <text evidence="3">The sequence shown here is derived from an EMBL/GenBank/DDBJ whole genome shotgun (WGS) entry which is preliminary data.</text>
</comment>
<organism evidence="3 4">
    <name type="scientific">Lepraria neglecta</name>
    <dbReference type="NCBI Taxonomy" id="209136"/>
    <lineage>
        <taxon>Eukaryota</taxon>
        <taxon>Fungi</taxon>
        <taxon>Dikarya</taxon>
        <taxon>Ascomycota</taxon>
        <taxon>Pezizomycotina</taxon>
        <taxon>Lecanoromycetes</taxon>
        <taxon>OSLEUM clade</taxon>
        <taxon>Lecanoromycetidae</taxon>
        <taxon>Lecanorales</taxon>
        <taxon>Lecanorineae</taxon>
        <taxon>Stereocaulaceae</taxon>
        <taxon>Lepraria</taxon>
    </lineage>
</organism>
<dbReference type="Proteomes" id="UP001276659">
    <property type="component" value="Unassembled WGS sequence"/>
</dbReference>
<dbReference type="InterPro" id="IPR010730">
    <property type="entry name" value="HET"/>
</dbReference>
<dbReference type="PANTHER" id="PTHR33112:SF16">
    <property type="entry name" value="HETEROKARYON INCOMPATIBILITY DOMAIN-CONTAINING PROTEIN"/>
    <property type="match status" value="1"/>
</dbReference>
<evidence type="ECO:0000259" key="2">
    <source>
        <dbReference type="Pfam" id="PF06985"/>
    </source>
</evidence>
<dbReference type="Pfam" id="PF06985">
    <property type="entry name" value="HET"/>
    <property type="match status" value="1"/>
</dbReference>
<feature type="region of interest" description="Disordered" evidence="1">
    <location>
        <begin position="1"/>
        <end position="34"/>
    </location>
</feature>
<evidence type="ECO:0000313" key="3">
    <source>
        <dbReference type="EMBL" id="KAK3172013.1"/>
    </source>
</evidence>